<dbReference type="Gene3D" id="1.10.443.10">
    <property type="entry name" value="Intergrase catalytic core"/>
    <property type="match status" value="1"/>
</dbReference>
<organism evidence="2 3">
    <name type="scientific">Muricoccus pecuniae</name>
    <dbReference type="NCBI Taxonomy" id="693023"/>
    <lineage>
        <taxon>Bacteria</taxon>
        <taxon>Pseudomonadati</taxon>
        <taxon>Pseudomonadota</taxon>
        <taxon>Alphaproteobacteria</taxon>
        <taxon>Acetobacterales</taxon>
        <taxon>Roseomonadaceae</taxon>
        <taxon>Muricoccus</taxon>
    </lineage>
</organism>
<dbReference type="EMBL" id="JACIJD010000049">
    <property type="protein sequence ID" value="MBB5696511.1"/>
    <property type="molecule type" value="Genomic_DNA"/>
</dbReference>
<dbReference type="SUPFAM" id="SSF56349">
    <property type="entry name" value="DNA breaking-rejoining enzymes"/>
    <property type="match status" value="1"/>
</dbReference>
<dbReference type="Proteomes" id="UP000580654">
    <property type="component" value="Unassembled WGS sequence"/>
</dbReference>
<dbReference type="GO" id="GO:0006310">
    <property type="term" value="P:DNA recombination"/>
    <property type="evidence" value="ECO:0007669"/>
    <property type="project" value="UniProtKB-KW"/>
</dbReference>
<protein>
    <recommendedName>
        <fullName evidence="4">Tyr recombinase domain-containing protein</fullName>
    </recommendedName>
</protein>
<name>A0A840YIX9_9PROT</name>
<proteinExistence type="predicted"/>
<dbReference type="GO" id="GO:0003677">
    <property type="term" value="F:DNA binding"/>
    <property type="evidence" value="ECO:0007669"/>
    <property type="project" value="InterPro"/>
</dbReference>
<evidence type="ECO:0000313" key="2">
    <source>
        <dbReference type="EMBL" id="MBB5696511.1"/>
    </source>
</evidence>
<dbReference type="InterPro" id="IPR011010">
    <property type="entry name" value="DNA_brk_join_enz"/>
</dbReference>
<dbReference type="InterPro" id="IPR013762">
    <property type="entry name" value="Integrase-like_cat_sf"/>
</dbReference>
<gene>
    <name evidence="2" type="ORF">FHS87_004582</name>
</gene>
<sequence length="352" mass="39604">MSAPDPRRRCLKLEEWPASHRAAWEVAMARKGRRFSTRGSAAHLADKSIEKTGDGYGRWLGFLSWHGLLREEVGPAELVTPELADRYFDELIALGNADYTVVGRFDELAGAMRILVPSGDFRWLQSPGGVSLRNQLDMRKRQFTVHHAAEIRDWGIGMMREALEERGPRRRQVMLRDGLLIAIFATRGMRLRSMAALRLGHQVAQDSAGTWSIALDEEDVKTGRPIAYPLSPSLQSWMTRYVEVERRELLAGKESDAFWVNWGGEALGIRGIDKRIRWRSEKHYGSGAVFGPHRLRHDVGTTGSAMDPEGLGGAVEMLGISAPVYHKHYNRGKGLEAAARFHDALRKAREKE</sequence>
<evidence type="ECO:0000256" key="1">
    <source>
        <dbReference type="ARBA" id="ARBA00023172"/>
    </source>
</evidence>
<dbReference type="RefSeq" id="WP_184521955.1">
    <property type="nucleotide sequence ID" value="NZ_JACIJD010000049.1"/>
</dbReference>
<evidence type="ECO:0008006" key="4">
    <source>
        <dbReference type="Google" id="ProtNLM"/>
    </source>
</evidence>
<dbReference type="AlphaFoldDB" id="A0A840YIX9"/>
<evidence type="ECO:0000313" key="3">
    <source>
        <dbReference type="Proteomes" id="UP000580654"/>
    </source>
</evidence>
<reference evidence="2 3" key="1">
    <citation type="submission" date="2020-08" db="EMBL/GenBank/DDBJ databases">
        <title>Genomic Encyclopedia of Type Strains, Phase IV (KMG-IV): sequencing the most valuable type-strain genomes for metagenomic binning, comparative biology and taxonomic classification.</title>
        <authorList>
            <person name="Goeker M."/>
        </authorList>
    </citation>
    <scope>NUCLEOTIDE SEQUENCE [LARGE SCALE GENOMIC DNA]</scope>
    <source>
        <strain evidence="2 3">DSM 25622</strain>
    </source>
</reference>
<comment type="caution">
    <text evidence="2">The sequence shown here is derived from an EMBL/GenBank/DDBJ whole genome shotgun (WGS) entry which is preliminary data.</text>
</comment>
<accession>A0A840YIX9</accession>
<keyword evidence="3" id="KW-1185">Reference proteome</keyword>
<keyword evidence="1" id="KW-0233">DNA recombination</keyword>
<dbReference type="GO" id="GO:0015074">
    <property type="term" value="P:DNA integration"/>
    <property type="evidence" value="ECO:0007669"/>
    <property type="project" value="InterPro"/>
</dbReference>